<comment type="caution">
    <text evidence="1">The sequence shown here is derived from an EMBL/GenBank/DDBJ whole genome shotgun (WGS) entry which is preliminary data.</text>
</comment>
<gene>
    <name evidence="1" type="ORF">CVIRNUC_000199</name>
</gene>
<proteinExistence type="predicted"/>
<organism evidence="1 2">
    <name type="scientific">Coccomyxa viridis</name>
    <dbReference type="NCBI Taxonomy" id="1274662"/>
    <lineage>
        <taxon>Eukaryota</taxon>
        <taxon>Viridiplantae</taxon>
        <taxon>Chlorophyta</taxon>
        <taxon>core chlorophytes</taxon>
        <taxon>Trebouxiophyceae</taxon>
        <taxon>Trebouxiophyceae incertae sedis</taxon>
        <taxon>Coccomyxaceae</taxon>
        <taxon>Coccomyxa</taxon>
    </lineage>
</organism>
<protein>
    <submittedName>
        <fullName evidence="1">Uncharacterized protein</fullName>
    </submittedName>
</protein>
<dbReference type="Proteomes" id="UP001314263">
    <property type="component" value="Unassembled WGS sequence"/>
</dbReference>
<dbReference type="AlphaFoldDB" id="A0AAV1HT44"/>
<dbReference type="InterPro" id="IPR021047">
    <property type="entry name" value="Mannosyltransferase_CMT1"/>
</dbReference>
<evidence type="ECO:0000313" key="1">
    <source>
        <dbReference type="EMBL" id="CAK0732905.1"/>
    </source>
</evidence>
<dbReference type="Pfam" id="PF11735">
    <property type="entry name" value="CAP59_mtransfer"/>
    <property type="match status" value="1"/>
</dbReference>
<dbReference type="PANTHER" id="PTHR34144:SF7">
    <property type="entry name" value="EXPORT PROTEIN (CAP59), PUTATIVE (AFU_ORTHOLOGUE AFUA_7G05020)-RELATED"/>
    <property type="match status" value="1"/>
</dbReference>
<accession>A0AAV1HT44</accession>
<reference evidence="1 2" key="1">
    <citation type="submission" date="2023-10" db="EMBL/GenBank/DDBJ databases">
        <authorList>
            <person name="Maclean D."/>
            <person name="Macfadyen A."/>
        </authorList>
    </citation>
    <scope>NUCLEOTIDE SEQUENCE [LARGE SCALE GENOMIC DNA]</scope>
</reference>
<keyword evidence="2" id="KW-1185">Reference proteome</keyword>
<name>A0AAV1HT44_9CHLO</name>
<evidence type="ECO:0000313" key="2">
    <source>
        <dbReference type="Proteomes" id="UP001314263"/>
    </source>
</evidence>
<dbReference type="EMBL" id="CAUYUE010000001">
    <property type="protein sequence ID" value="CAK0732905.1"/>
    <property type="molecule type" value="Genomic_DNA"/>
</dbReference>
<sequence length="403" mass="45206">MNSLTAFPSHRWWEALRGLSARRPQHTAKAADDEEHIHEILGSIGACRPATHIPCVQDATLPHTIDKRIFLAANLKDNEELMPHFILQLLLSIAAMHRDAVFISVYESGSTDLTAEYLLLLRALLQQMNVPHQIVTGGLQREPGQERIAYLAKIRNLATAPMQQGQDGSPPAWPADRLLMLNDVYFCHQGLIRLLRHSSAAIACGIDFFIDPPGGIVLYDLWVMRDAAGRKAVPNSPPYVEHPHSAARFEAGLPIPVTCCWNGIVSIDAAPLAKGVRFRTYGDGECQECEASHLCTDFWQMGYTTMIMDPGVRVAYQPHLARRLYTPDVPLRITSYQDILDAPPADPEQVPKVFTRECCSKKMMTDLVEFEDCTFNALLYAQTFVRRNSFQSKSIWSLDRAQK</sequence>
<dbReference type="PANTHER" id="PTHR34144">
    <property type="entry name" value="CHROMOSOME 8, WHOLE GENOME SHOTGUN SEQUENCE"/>
    <property type="match status" value="1"/>
</dbReference>